<evidence type="ECO:0000313" key="2">
    <source>
        <dbReference type="Proteomes" id="UP000790347"/>
    </source>
</evidence>
<dbReference type="EMBL" id="ASGP02000003">
    <property type="protein sequence ID" value="KAH9517431.1"/>
    <property type="molecule type" value="Genomic_DNA"/>
</dbReference>
<organism evidence="1 2">
    <name type="scientific">Dermatophagoides farinae</name>
    <name type="common">American house dust mite</name>
    <dbReference type="NCBI Taxonomy" id="6954"/>
    <lineage>
        <taxon>Eukaryota</taxon>
        <taxon>Metazoa</taxon>
        <taxon>Ecdysozoa</taxon>
        <taxon>Arthropoda</taxon>
        <taxon>Chelicerata</taxon>
        <taxon>Arachnida</taxon>
        <taxon>Acari</taxon>
        <taxon>Acariformes</taxon>
        <taxon>Sarcoptiformes</taxon>
        <taxon>Astigmata</taxon>
        <taxon>Psoroptidia</taxon>
        <taxon>Analgoidea</taxon>
        <taxon>Pyroglyphidae</taxon>
        <taxon>Dermatophagoidinae</taxon>
        <taxon>Dermatophagoides</taxon>
    </lineage>
</organism>
<comment type="caution">
    <text evidence="1">The sequence shown here is derived from an EMBL/GenBank/DDBJ whole genome shotgun (WGS) entry which is preliminary data.</text>
</comment>
<reference evidence="1" key="1">
    <citation type="submission" date="2013-05" db="EMBL/GenBank/DDBJ databases">
        <authorList>
            <person name="Yim A.K.Y."/>
            <person name="Chan T.F."/>
            <person name="Ji K.M."/>
            <person name="Liu X.Y."/>
            <person name="Zhou J.W."/>
            <person name="Li R.Q."/>
            <person name="Yang K.Y."/>
            <person name="Li J."/>
            <person name="Li M."/>
            <person name="Law P.T.W."/>
            <person name="Wu Y.L."/>
            <person name="Cai Z.L."/>
            <person name="Qin H."/>
            <person name="Bao Y."/>
            <person name="Leung R.K.K."/>
            <person name="Ng P.K.S."/>
            <person name="Zou J."/>
            <person name="Zhong X.J."/>
            <person name="Ran P.X."/>
            <person name="Zhong N.S."/>
            <person name="Liu Z.G."/>
            <person name="Tsui S.K.W."/>
        </authorList>
    </citation>
    <scope>NUCLEOTIDE SEQUENCE</scope>
    <source>
        <strain evidence="1">Derf</strain>
        <tissue evidence="1">Whole organism</tissue>
    </source>
</reference>
<keyword evidence="2" id="KW-1185">Reference proteome</keyword>
<dbReference type="AlphaFoldDB" id="A0A922HZL5"/>
<protein>
    <submittedName>
        <fullName evidence="1">Uncharacterized protein</fullName>
    </submittedName>
</protein>
<name>A0A922HZL5_DERFA</name>
<evidence type="ECO:0000313" key="1">
    <source>
        <dbReference type="EMBL" id="KAH9517431.1"/>
    </source>
</evidence>
<sequence>MTSSDGQISWIRAIHSHSNGAQAQHNANGEHNHDLQREPVDGFFLITFDGEIGLSGGIGVDEAIGGGDDALSIDFPGCVVMARLLLISPLARIFERPLCFLKLASGCCCPVEPSGPFVDFCRRLWSSSLSESELESELELVSGNFVFFIDDDLFGSMGLVWRRSSVIRTA</sequence>
<proteinExistence type="predicted"/>
<dbReference type="Proteomes" id="UP000790347">
    <property type="component" value="Unassembled WGS sequence"/>
</dbReference>
<accession>A0A922HZL5</accession>
<gene>
    <name evidence="1" type="ORF">DERF_008107</name>
</gene>
<reference evidence="1" key="2">
    <citation type="journal article" date="2022" name="Res Sq">
        <title>Comparative Genomics Reveals Insights into the Divergent Evolution of Astigmatic Mites and Household Pest Adaptations.</title>
        <authorList>
            <person name="Xiong Q."/>
            <person name="Wan A.T.-Y."/>
            <person name="Liu X.-Y."/>
            <person name="Fung C.S.-H."/>
            <person name="Xiao X."/>
            <person name="Malainual N."/>
            <person name="Hou J."/>
            <person name="Wang L."/>
            <person name="Wang M."/>
            <person name="Yang K."/>
            <person name="Cui Y."/>
            <person name="Leung E."/>
            <person name="Nong W."/>
            <person name="Shin S.-K."/>
            <person name="Au S."/>
            <person name="Jeong K.Y."/>
            <person name="Chew F.T."/>
            <person name="Hui J."/>
            <person name="Leung T.F."/>
            <person name="Tungtrongchitr A."/>
            <person name="Zhong N."/>
            <person name="Liu Z."/>
            <person name="Tsui S."/>
        </authorList>
    </citation>
    <scope>NUCLEOTIDE SEQUENCE</scope>
    <source>
        <strain evidence="1">Derf</strain>
        <tissue evidence="1">Whole organism</tissue>
    </source>
</reference>